<dbReference type="EMBL" id="JADEXG010000019">
    <property type="protein sequence ID" value="MBE9077606.1"/>
    <property type="molecule type" value="Genomic_DNA"/>
</dbReference>
<gene>
    <name evidence="2" type="ORF">IQ241_09900</name>
</gene>
<dbReference type="InterPro" id="IPR016181">
    <property type="entry name" value="Acyl_CoA_acyltransferase"/>
</dbReference>
<dbReference type="Gene3D" id="3.40.630.30">
    <property type="match status" value="1"/>
</dbReference>
<evidence type="ECO:0000259" key="1">
    <source>
        <dbReference type="PROSITE" id="PS51186"/>
    </source>
</evidence>
<dbReference type="AlphaFoldDB" id="A0A8J7AC80"/>
<comment type="caution">
    <text evidence="2">The sequence shown here is derived from an EMBL/GenBank/DDBJ whole genome shotgun (WGS) entry which is preliminary data.</text>
</comment>
<feature type="domain" description="N-acetyltransferase" evidence="1">
    <location>
        <begin position="3"/>
        <end position="155"/>
    </location>
</feature>
<keyword evidence="3" id="KW-1185">Reference proteome</keyword>
<name>A0A8J7AC80_9CYAN</name>
<proteinExistence type="predicted"/>
<dbReference type="InterPro" id="IPR051531">
    <property type="entry name" value="N-acetyltransferase"/>
</dbReference>
<dbReference type="CDD" id="cd04301">
    <property type="entry name" value="NAT_SF"/>
    <property type="match status" value="1"/>
</dbReference>
<dbReference type="Pfam" id="PF13302">
    <property type="entry name" value="Acetyltransf_3"/>
    <property type="match status" value="1"/>
</dbReference>
<protein>
    <submittedName>
        <fullName evidence="2">GNAT family N-acetyltransferase</fullName>
    </submittedName>
</protein>
<evidence type="ECO:0000313" key="3">
    <source>
        <dbReference type="Proteomes" id="UP000636505"/>
    </source>
</evidence>
<reference evidence="2" key="1">
    <citation type="submission" date="2020-10" db="EMBL/GenBank/DDBJ databases">
        <authorList>
            <person name="Castelo-Branco R."/>
            <person name="Eusebio N."/>
            <person name="Adriana R."/>
            <person name="Vieira A."/>
            <person name="Brugerolle De Fraissinette N."/>
            <person name="Rezende De Castro R."/>
            <person name="Schneider M.P."/>
            <person name="Vasconcelos V."/>
            <person name="Leao P.N."/>
        </authorList>
    </citation>
    <scope>NUCLEOTIDE SEQUENCE</scope>
    <source>
        <strain evidence="2">LEGE 07310</strain>
    </source>
</reference>
<dbReference type="PANTHER" id="PTHR43792:SF16">
    <property type="entry name" value="N-ACETYLTRANSFERASE DOMAIN-CONTAINING PROTEIN"/>
    <property type="match status" value="1"/>
</dbReference>
<dbReference type="RefSeq" id="WP_193906545.1">
    <property type="nucleotide sequence ID" value="NZ_JADEXG010000019.1"/>
</dbReference>
<dbReference type="PROSITE" id="PS51186">
    <property type="entry name" value="GNAT"/>
    <property type="match status" value="1"/>
</dbReference>
<dbReference type="SUPFAM" id="SSF55729">
    <property type="entry name" value="Acyl-CoA N-acyltransferases (Nat)"/>
    <property type="match status" value="1"/>
</dbReference>
<organism evidence="2 3">
    <name type="scientific">Vasconcelosia minhoensis LEGE 07310</name>
    <dbReference type="NCBI Taxonomy" id="915328"/>
    <lineage>
        <taxon>Bacteria</taxon>
        <taxon>Bacillati</taxon>
        <taxon>Cyanobacteriota</taxon>
        <taxon>Cyanophyceae</taxon>
        <taxon>Nodosilineales</taxon>
        <taxon>Cymatolegaceae</taxon>
        <taxon>Vasconcelosia</taxon>
        <taxon>Vasconcelosia minhoensis</taxon>
    </lineage>
</organism>
<sequence length="160" mass="18244">MTTEFKRLTEVDSSDIIELMNNPLVRRHMPLATSCFGESECEEFIAAKERLWKEDGYGPWAFVVDGQFVGWGGLQRENGEADLGLVLHPDHWGLGKILYSEIIRRAFGEMGFEAVTVLLPPTRKNIKGLLRLGFRKNGQLEVADKTFLRYRLEKRKSSIG</sequence>
<evidence type="ECO:0000313" key="2">
    <source>
        <dbReference type="EMBL" id="MBE9077606.1"/>
    </source>
</evidence>
<dbReference type="Proteomes" id="UP000636505">
    <property type="component" value="Unassembled WGS sequence"/>
</dbReference>
<dbReference type="GO" id="GO:0016747">
    <property type="term" value="F:acyltransferase activity, transferring groups other than amino-acyl groups"/>
    <property type="evidence" value="ECO:0007669"/>
    <property type="project" value="InterPro"/>
</dbReference>
<accession>A0A8J7AC80</accession>
<dbReference type="InterPro" id="IPR000182">
    <property type="entry name" value="GNAT_dom"/>
</dbReference>
<dbReference type="PANTHER" id="PTHR43792">
    <property type="entry name" value="GNAT FAMILY, PUTATIVE (AFU_ORTHOLOGUE AFUA_3G00765)-RELATED-RELATED"/>
    <property type="match status" value="1"/>
</dbReference>